<evidence type="ECO:0000313" key="1">
    <source>
        <dbReference type="EMBL" id="KAB7731445.1"/>
    </source>
</evidence>
<keyword evidence="2" id="KW-1185">Reference proteome</keyword>
<gene>
    <name evidence="1" type="ORF">F5984_11700</name>
</gene>
<dbReference type="AlphaFoldDB" id="A0A7J5U1C6"/>
<organism evidence="1 2">
    <name type="scientific">Rudanella paleaurantiibacter</name>
    <dbReference type="NCBI Taxonomy" id="2614655"/>
    <lineage>
        <taxon>Bacteria</taxon>
        <taxon>Pseudomonadati</taxon>
        <taxon>Bacteroidota</taxon>
        <taxon>Cytophagia</taxon>
        <taxon>Cytophagales</taxon>
        <taxon>Cytophagaceae</taxon>
        <taxon>Rudanella</taxon>
    </lineage>
</organism>
<comment type="caution">
    <text evidence="1">The sequence shown here is derived from an EMBL/GenBank/DDBJ whole genome shotgun (WGS) entry which is preliminary data.</text>
</comment>
<dbReference type="EMBL" id="WELI01000003">
    <property type="protein sequence ID" value="KAB7731445.1"/>
    <property type="molecule type" value="Genomic_DNA"/>
</dbReference>
<reference evidence="1 2" key="1">
    <citation type="submission" date="2019-10" db="EMBL/GenBank/DDBJ databases">
        <title>Rudanella paleaurantiibacter sp. nov., isolated from sludge.</title>
        <authorList>
            <person name="Xu S.Q."/>
        </authorList>
    </citation>
    <scope>NUCLEOTIDE SEQUENCE [LARGE SCALE GENOMIC DNA]</scope>
    <source>
        <strain evidence="1 2">HX-22-17</strain>
    </source>
</reference>
<name>A0A7J5U1C6_9BACT</name>
<protein>
    <submittedName>
        <fullName evidence="1">Uncharacterized protein</fullName>
    </submittedName>
</protein>
<proteinExistence type="predicted"/>
<dbReference type="RefSeq" id="WP_152124415.1">
    <property type="nucleotide sequence ID" value="NZ_WELI01000003.1"/>
</dbReference>
<dbReference type="Proteomes" id="UP000488299">
    <property type="component" value="Unassembled WGS sequence"/>
</dbReference>
<accession>A0A7J5U1C6</accession>
<sequence>MKRFLSLSLIGSVLWLTNCKKQDEVAPVGCDGLASRASAVSSAAQGYAATFTKTNCDAYRAALTAYIQAGEQCPGTSTTDLANAKAALAALKCQ</sequence>
<evidence type="ECO:0000313" key="2">
    <source>
        <dbReference type="Proteomes" id="UP000488299"/>
    </source>
</evidence>